<keyword evidence="3 4" id="KW-0067">ATP-binding</keyword>
<dbReference type="PANTHER" id="PTHR43585:SF2">
    <property type="entry name" value="ATP-GRASP ENZYME FSQD"/>
    <property type="match status" value="1"/>
</dbReference>
<gene>
    <name evidence="6" type="ORF">ABZ071_02330</name>
</gene>
<reference evidence="6 7" key="1">
    <citation type="submission" date="2024-06" db="EMBL/GenBank/DDBJ databases">
        <title>The Natural Products Discovery Center: Release of the First 8490 Sequenced Strains for Exploring Actinobacteria Biosynthetic Diversity.</title>
        <authorList>
            <person name="Kalkreuter E."/>
            <person name="Kautsar S.A."/>
            <person name="Yang D."/>
            <person name="Bader C.D."/>
            <person name="Teijaro C.N."/>
            <person name="Fluegel L."/>
            <person name="Davis C.M."/>
            <person name="Simpson J.R."/>
            <person name="Lauterbach L."/>
            <person name="Steele A.D."/>
            <person name="Gui C."/>
            <person name="Meng S."/>
            <person name="Li G."/>
            <person name="Viehrig K."/>
            <person name="Ye F."/>
            <person name="Su P."/>
            <person name="Kiefer A.F."/>
            <person name="Nichols A."/>
            <person name="Cepeda A.J."/>
            <person name="Yan W."/>
            <person name="Fan B."/>
            <person name="Jiang Y."/>
            <person name="Adhikari A."/>
            <person name="Zheng C.-J."/>
            <person name="Schuster L."/>
            <person name="Cowan T.M."/>
            <person name="Smanski M.J."/>
            <person name="Chevrette M.G."/>
            <person name="De Carvalho L.P.S."/>
            <person name="Shen B."/>
        </authorList>
    </citation>
    <scope>NUCLEOTIDE SEQUENCE [LARGE SCALE GENOMIC DNA]</scope>
    <source>
        <strain evidence="6 7">NPDC006286</strain>
    </source>
</reference>
<feature type="domain" description="ATP-grasp" evidence="5">
    <location>
        <begin position="125"/>
        <end position="326"/>
    </location>
</feature>
<dbReference type="PROSITE" id="PS50975">
    <property type="entry name" value="ATP_GRASP"/>
    <property type="match status" value="1"/>
</dbReference>
<name>A0ABV2VEF6_9ACTN</name>
<dbReference type="InterPro" id="IPR040570">
    <property type="entry name" value="LAL_C2"/>
</dbReference>
<sequence length="419" mass="44056">MELDLGREQLVVVGGSFGSLRWFDQELPPGSVVLVEEPDVIRRRGLERFAAELPMIARLVPAEYQTGFDADALLAREPGLATTARLVLPGLEYAVGAAARLADRLGLPGAGVAAADVFSDKHRMRLLADATGLANPAYELVDDPARAAEFARAHGGRCVLKPTRRSGSLGVQLVTDPAEIAAGWAASATPPEPAEATERGLPTGVLVEELLVGSEHSVELLVAEGETIFANVTDKRIAGGRFPVETGHTVPSALPETERRALRDAAVRLAQAAGFRSGMLHSEWILVDGAPTLVECAARMPGDMITALVSIAYEVDFIEAYLRVLRGERPALPARPTGAAAVEFLVAPPGRVTAVDGRRGALRVPGVLDVQVEAKVGGHVPELLSSAHRSGHLLAWGATPAEAESAARKAAGEIRITVG</sequence>
<dbReference type="Proteomes" id="UP001550348">
    <property type="component" value="Unassembled WGS sequence"/>
</dbReference>
<dbReference type="Gene3D" id="3.40.50.20">
    <property type="match status" value="1"/>
</dbReference>
<keyword evidence="1" id="KW-0436">Ligase</keyword>
<dbReference type="EMBL" id="JBEXRX010000003">
    <property type="protein sequence ID" value="MEU0150764.1"/>
    <property type="molecule type" value="Genomic_DNA"/>
</dbReference>
<dbReference type="Gene3D" id="3.30.470.20">
    <property type="entry name" value="ATP-grasp fold, B domain"/>
    <property type="match status" value="1"/>
</dbReference>
<dbReference type="SUPFAM" id="SSF56059">
    <property type="entry name" value="Glutathione synthetase ATP-binding domain-like"/>
    <property type="match status" value="1"/>
</dbReference>
<protein>
    <submittedName>
        <fullName evidence="6">ATP-grasp domain-containing protein</fullName>
    </submittedName>
</protein>
<dbReference type="Gene3D" id="3.30.1490.20">
    <property type="entry name" value="ATP-grasp fold, A domain"/>
    <property type="match status" value="1"/>
</dbReference>
<dbReference type="InterPro" id="IPR011761">
    <property type="entry name" value="ATP-grasp"/>
</dbReference>
<dbReference type="InterPro" id="IPR013815">
    <property type="entry name" value="ATP_grasp_subdomain_1"/>
</dbReference>
<dbReference type="InterPro" id="IPR052032">
    <property type="entry name" value="ATP-dep_AA_Ligase"/>
</dbReference>
<organism evidence="6 7">
    <name type="scientific">Micromonospora fulviviridis</name>
    <dbReference type="NCBI Taxonomy" id="47860"/>
    <lineage>
        <taxon>Bacteria</taxon>
        <taxon>Bacillati</taxon>
        <taxon>Actinomycetota</taxon>
        <taxon>Actinomycetes</taxon>
        <taxon>Micromonosporales</taxon>
        <taxon>Micromonosporaceae</taxon>
        <taxon>Micromonospora</taxon>
    </lineage>
</organism>
<proteinExistence type="predicted"/>
<evidence type="ECO:0000313" key="7">
    <source>
        <dbReference type="Proteomes" id="UP001550348"/>
    </source>
</evidence>
<dbReference type="PANTHER" id="PTHR43585">
    <property type="entry name" value="FUMIPYRROLE BIOSYNTHESIS PROTEIN C"/>
    <property type="match status" value="1"/>
</dbReference>
<dbReference type="Pfam" id="PF18603">
    <property type="entry name" value="LAL_C2"/>
    <property type="match status" value="1"/>
</dbReference>
<accession>A0ABV2VEF6</accession>
<evidence type="ECO:0000256" key="2">
    <source>
        <dbReference type="ARBA" id="ARBA00022741"/>
    </source>
</evidence>
<evidence type="ECO:0000256" key="3">
    <source>
        <dbReference type="ARBA" id="ARBA00022840"/>
    </source>
</evidence>
<keyword evidence="2 4" id="KW-0547">Nucleotide-binding</keyword>
<dbReference type="Pfam" id="PF13535">
    <property type="entry name" value="ATP-grasp_4"/>
    <property type="match status" value="1"/>
</dbReference>
<evidence type="ECO:0000313" key="6">
    <source>
        <dbReference type="EMBL" id="MEU0150764.1"/>
    </source>
</evidence>
<evidence type="ECO:0000256" key="4">
    <source>
        <dbReference type="PROSITE-ProRule" id="PRU00409"/>
    </source>
</evidence>
<dbReference type="RefSeq" id="WP_355662950.1">
    <property type="nucleotide sequence ID" value="NZ_JBEXRX010000003.1"/>
</dbReference>
<comment type="caution">
    <text evidence="6">The sequence shown here is derived from an EMBL/GenBank/DDBJ whole genome shotgun (WGS) entry which is preliminary data.</text>
</comment>
<keyword evidence="7" id="KW-1185">Reference proteome</keyword>
<evidence type="ECO:0000259" key="5">
    <source>
        <dbReference type="PROSITE" id="PS50975"/>
    </source>
</evidence>
<evidence type="ECO:0000256" key="1">
    <source>
        <dbReference type="ARBA" id="ARBA00022598"/>
    </source>
</evidence>